<feature type="signal peptide" evidence="2">
    <location>
        <begin position="1"/>
        <end position="23"/>
    </location>
</feature>
<keyword evidence="4" id="KW-1185">Reference proteome</keyword>
<comment type="caution">
    <text evidence="3">The sequence shown here is derived from an EMBL/GenBank/DDBJ whole genome shotgun (WGS) entry which is preliminary data.</text>
</comment>
<feature type="region of interest" description="Disordered" evidence="1">
    <location>
        <begin position="38"/>
        <end position="62"/>
    </location>
</feature>
<organism evidence="3 4">
    <name type="scientific">Bythopirellula polymerisocia</name>
    <dbReference type="NCBI Taxonomy" id="2528003"/>
    <lineage>
        <taxon>Bacteria</taxon>
        <taxon>Pseudomonadati</taxon>
        <taxon>Planctomycetota</taxon>
        <taxon>Planctomycetia</taxon>
        <taxon>Pirellulales</taxon>
        <taxon>Lacipirellulaceae</taxon>
        <taxon>Bythopirellula</taxon>
    </lineage>
</organism>
<dbReference type="AlphaFoldDB" id="A0A5C6C8C2"/>
<evidence type="ECO:0000313" key="4">
    <source>
        <dbReference type="Proteomes" id="UP000318437"/>
    </source>
</evidence>
<dbReference type="RefSeq" id="WP_146453195.1">
    <property type="nucleotide sequence ID" value="NZ_SJPS01000016.1"/>
</dbReference>
<reference evidence="3 4" key="1">
    <citation type="submission" date="2019-02" db="EMBL/GenBank/DDBJ databases">
        <title>Deep-cultivation of Planctomycetes and their phenomic and genomic characterization uncovers novel biology.</title>
        <authorList>
            <person name="Wiegand S."/>
            <person name="Jogler M."/>
            <person name="Boedeker C."/>
            <person name="Pinto D."/>
            <person name="Vollmers J."/>
            <person name="Rivas-Marin E."/>
            <person name="Kohn T."/>
            <person name="Peeters S.H."/>
            <person name="Heuer A."/>
            <person name="Rast P."/>
            <person name="Oberbeckmann S."/>
            <person name="Bunk B."/>
            <person name="Jeske O."/>
            <person name="Meyerdierks A."/>
            <person name="Storesund J.E."/>
            <person name="Kallscheuer N."/>
            <person name="Luecker S."/>
            <person name="Lage O.M."/>
            <person name="Pohl T."/>
            <person name="Merkel B.J."/>
            <person name="Hornburger P."/>
            <person name="Mueller R.-W."/>
            <person name="Bruemmer F."/>
            <person name="Labrenz M."/>
            <person name="Spormann A.M."/>
            <person name="Op Den Camp H."/>
            <person name="Overmann J."/>
            <person name="Amann R."/>
            <person name="Jetten M.S.M."/>
            <person name="Mascher T."/>
            <person name="Medema M.H."/>
            <person name="Devos D.P."/>
            <person name="Kaster A.-K."/>
            <person name="Ovreas L."/>
            <person name="Rohde M."/>
            <person name="Galperin M.Y."/>
            <person name="Jogler C."/>
        </authorList>
    </citation>
    <scope>NUCLEOTIDE SEQUENCE [LARGE SCALE GENOMIC DNA]</scope>
    <source>
        <strain evidence="3 4">Pla144</strain>
    </source>
</reference>
<evidence type="ECO:0000256" key="2">
    <source>
        <dbReference type="SAM" id="SignalP"/>
    </source>
</evidence>
<gene>
    <name evidence="3" type="ORF">Pla144_49920</name>
</gene>
<sequence length="271" mass="27772" precursor="true">MFLRNLFLPLVIGALTVALSMDASGTILVNEDFSHPDGDLVGQTPTPGPGSAWGAHSGGGSSPIQVTSGAAVLQQAGGGREDASTGFAVQSATATTYSRFDFSLPSGQTVDPDDFGLYFAHLKDSGNAFRARVGVVTPAAGGDFILGFNASGSRLSIADGASHWPTELSFDTNYTVVTSYNAETGVAELWLDPVDQTSPHLTNSAGGATGTLIEAFALRQSNDYTGSQIVDNVCVASSFGEALTCRAIPEPSCLVLIAGLALCGVAGRKGF</sequence>
<evidence type="ECO:0000313" key="3">
    <source>
        <dbReference type="EMBL" id="TWU20345.1"/>
    </source>
</evidence>
<evidence type="ECO:0008006" key="5">
    <source>
        <dbReference type="Google" id="ProtNLM"/>
    </source>
</evidence>
<accession>A0A5C6C8C2</accession>
<dbReference type="Proteomes" id="UP000318437">
    <property type="component" value="Unassembled WGS sequence"/>
</dbReference>
<protein>
    <recommendedName>
        <fullName evidence="5">PEP-CTERM protein-sorting domain-containing protein</fullName>
    </recommendedName>
</protein>
<keyword evidence="2" id="KW-0732">Signal</keyword>
<name>A0A5C6C8C2_9BACT</name>
<dbReference type="OrthoDB" id="1056765at2"/>
<feature type="chain" id="PRO_5022964403" description="PEP-CTERM protein-sorting domain-containing protein" evidence="2">
    <location>
        <begin position="24"/>
        <end position="271"/>
    </location>
</feature>
<evidence type="ECO:0000256" key="1">
    <source>
        <dbReference type="SAM" id="MobiDB-lite"/>
    </source>
</evidence>
<proteinExistence type="predicted"/>
<dbReference type="EMBL" id="SJPS01000016">
    <property type="protein sequence ID" value="TWU20345.1"/>
    <property type="molecule type" value="Genomic_DNA"/>
</dbReference>